<dbReference type="CDD" id="cd00075">
    <property type="entry name" value="HATPase"/>
    <property type="match status" value="1"/>
</dbReference>
<evidence type="ECO:0000256" key="11">
    <source>
        <dbReference type="ARBA" id="ARBA00022989"/>
    </source>
</evidence>
<evidence type="ECO:0000256" key="7">
    <source>
        <dbReference type="ARBA" id="ARBA00022692"/>
    </source>
</evidence>
<reference evidence="17" key="1">
    <citation type="submission" date="2016-04" db="EMBL/GenBank/DDBJ databases">
        <authorList>
            <person name="Evans L.H."/>
            <person name="Alamgir A."/>
            <person name="Owens N."/>
            <person name="Weber N.D."/>
            <person name="Virtaneva K."/>
            <person name="Barbian K."/>
            <person name="Babar A."/>
            <person name="Rosenke K."/>
        </authorList>
    </citation>
    <scope>NUCLEOTIDE SEQUENCE</scope>
    <source>
        <strain evidence="17">86</strain>
    </source>
</reference>
<protein>
    <recommendedName>
        <fullName evidence="3">histidine kinase</fullName>
        <ecNumber evidence="3">2.7.13.3</ecNumber>
    </recommendedName>
</protein>
<evidence type="ECO:0000256" key="2">
    <source>
        <dbReference type="ARBA" id="ARBA00004651"/>
    </source>
</evidence>
<dbReference type="FunFam" id="3.30.565.10:FF:000006">
    <property type="entry name" value="Sensor histidine kinase WalK"/>
    <property type="match status" value="1"/>
</dbReference>
<dbReference type="GO" id="GO:0005886">
    <property type="term" value="C:plasma membrane"/>
    <property type="evidence" value="ECO:0007669"/>
    <property type="project" value="UniProtKB-SubCell"/>
</dbReference>
<gene>
    <name evidence="17" type="ORF">KL86CLO1_10965</name>
</gene>
<dbReference type="InterPro" id="IPR003661">
    <property type="entry name" value="HisK_dim/P_dom"/>
</dbReference>
<dbReference type="CDD" id="cd06225">
    <property type="entry name" value="HAMP"/>
    <property type="match status" value="1"/>
</dbReference>
<dbReference type="PROSITE" id="PS50885">
    <property type="entry name" value="HAMP"/>
    <property type="match status" value="1"/>
</dbReference>
<evidence type="ECO:0000256" key="1">
    <source>
        <dbReference type="ARBA" id="ARBA00000085"/>
    </source>
</evidence>
<keyword evidence="10" id="KW-0067">ATP-binding</keyword>
<dbReference type="Pfam" id="PF00512">
    <property type="entry name" value="HisKA"/>
    <property type="match status" value="1"/>
</dbReference>
<dbReference type="InterPro" id="IPR005467">
    <property type="entry name" value="His_kinase_dom"/>
</dbReference>
<dbReference type="GO" id="GO:0005524">
    <property type="term" value="F:ATP binding"/>
    <property type="evidence" value="ECO:0007669"/>
    <property type="project" value="UniProtKB-KW"/>
</dbReference>
<feature type="transmembrane region" description="Helical" evidence="14">
    <location>
        <begin position="165"/>
        <end position="186"/>
    </location>
</feature>
<feature type="domain" description="Histidine kinase" evidence="15">
    <location>
        <begin position="248"/>
        <end position="461"/>
    </location>
</feature>
<dbReference type="InterPro" id="IPR004358">
    <property type="entry name" value="Sig_transdc_His_kin-like_C"/>
</dbReference>
<dbReference type="SUPFAM" id="SSF47384">
    <property type="entry name" value="Homodimeric domain of signal transducing histidine kinase"/>
    <property type="match status" value="1"/>
</dbReference>
<dbReference type="PANTHER" id="PTHR45528:SF1">
    <property type="entry name" value="SENSOR HISTIDINE KINASE CPXA"/>
    <property type="match status" value="1"/>
</dbReference>
<keyword evidence="7 14" id="KW-0812">Transmembrane</keyword>
<keyword evidence="6" id="KW-0808">Transferase</keyword>
<dbReference type="GO" id="GO:0000155">
    <property type="term" value="F:phosphorelay sensor kinase activity"/>
    <property type="evidence" value="ECO:0007669"/>
    <property type="project" value="InterPro"/>
</dbReference>
<dbReference type="PRINTS" id="PR00344">
    <property type="entry name" value="BCTRLSENSOR"/>
</dbReference>
<dbReference type="SUPFAM" id="SSF158472">
    <property type="entry name" value="HAMP domain-like"/>
    <property type="match status" value="1"/>
</dbReference>
<dbReference type="InterPro" id="IPR050398">
    <property type="entry name" value="HssS/ArlS-like"/>
</dbReference>
<dbReference type="InterPro" id="IPR003660">
    <property type="entry name" value="HAMP_dom"/>
</dbReference>
<name>A0A212JF05_9FIRM</name>
<keyword evidence="9" id="KW-0418">Kinase</keyword>
<evidence type="ECO:0000256" key="8">
    <source>
        <dbReference type="ARBA" id="ARBA00022741"/>
    </source>
</evidence>
<dbReference type="Pfam" id="PF02518">
    <property type="entry name" value="HATPase_c"/>
    <property type="match status" value="1"/>
</dbReference>
<dbReference type="EC" id="2.7.13.3" evidence="3"/>
<keyword evidence="11 14" id="KW-1133">Transmembrane helix</keyword>
<keyword evidence="8" id="KW-0547">Nucleotide-binding</keyword>
<comment type="catalytic activity">
    <reaction evidence="1">
        <text>ATP + protein L-histidine = ADP + protein N-phospho-L-histidine.</text>
        <dbReference type="EC" id="2.7.13.3"/>
    </reaction>
</comment>
<dbReference type="InterPro" id="IPR036890">
    <property type="entry name" value="HATPase_C_sf"/>
</dbReference>
<dbReference type="AlphaFoldDB" id="A0A212JF05"/>
<accession>A0A212JF05</accession>
<evidence type="ECO:0000256" key="5">
    <source>
        <dbReference type="ARBA" id="ARBA00022553"/>
    </source>
</evidence>
<dbReference type="SMART" id="SM00388">
    <property type="entry name" value="HisKA"/>
    <property type="match status" value="1"/>
</dbReference>
<evidence type="ECO:0000313" key="17">
    <source>
        <dbReference type="EMBL" id="SBV97845.1"/>
    </source>
</evidence>
<keyword evidence="5" id="KW-0597">Phosphoprotein</keyword>
<evidence type="ECO:0000259" key="16">
    <source>
        <dbReference type="PROSITE" id="PS50885"/>
    </source>
</evidence>
<keyword evidence="13 14" id="KW-0472">Membrane</keyword>
<dbReference type="InterPro" id="IPR036097">
    <property type="entry name" value="HisK_dim/P_sf"/>
</dbReference>
<dbReference type="Gene3D" id="6.10.340.10">
    <property type="match status" value="1"/>
</dbReference>
<dbReference type="Gene3D" id="3.30.565.10">
    <property type="entry name" value="Histidine kinase-like ATPase, C-terminal domain"/>
    <property type="match status" value="1"/>
</dbReference>
<evidence type="ECO:0000256" key="10">
    <source>
        <dbReference type="ARBA" id="ARBA00022840"/>
    </source>
</evidence>
<dbReference type="SMART" id="SM00304">
    <property type="entry name" value="HAMP"/>
    <property type="match status" value="1"/>
</dbReference>
<organism evidence="17">
    <name type="scientific">uncultured Eubacteriales bacterium</name>
    <dbReference type="NCBI Taxonomy" id="172733"/>
    <lineage>
        <taxon>Bacteria</taxon>
        <taxon>Bacillati</taxon>
        <taxon>Bacillota</taxon>
        <taxon>Clostridia</taxon>
        <taxon>Eubacteriales</taxon>
        <taxon>environmental samples</taxon>
    </lineage>
</organism>
<evidence type="ECO:0000256" key="9">
    <source>
        <dbReference type="ARBA" id="ARBA00022777"/>
    </source>
</evidence>
<dbReference type="SMART" id="SM00387">
    <property type="entry name" value="HATPase_c"/>
    <property type="match status" value="1"/>
</dbReference>
<evidence type="ECO:0000256" key="6">
    <source>
        <dbReference type="ARBA" id="ARBA00022679"/>
    </source>
</evidence>
<dbReference type="SUPFAM" id="SSF55874">
    <property type="entry name" value="ATPase domain of HSP90 chaperone/DNA topoisomerase II/histidine kinase"/>
    <property type="match status" value="1"/>
</dbReference>
<feature type="domain" description="HAMP" evidence="16">
    <location>
        <begin position="187"/>
        <end position="240"/>
    </location>
</feature>
<evidence type="ECO:0000259" key="15">
    <source>
        <dbReference type="PROSITE" id="PS50109"/>
    </source>
</evidence>
<dbReference type="InterPro" id="IPR003594">
    <property type="entry name" value="HATPase_dom"/>
</dbReference>
<proteinExistence type="predicted"/>
<comment type="subcellular location">
    <subcellularLocation>
        <location evidence="2">Cell membrane</location>
        <topology evidence="2">Multi-pass membrane protein</topology>
    </subcellularLocation>
</comment>
<keyword evidence="4" id="KW-1003">Cell membrane</keyword>
<evidence type="ECO:0000256" key="4">
    <source>
        <dbReference type="ARBA" id="ARBA00022475"/>
    </source>
</evidence>
<sequence>MRSLRSQLSLYIMTIVLVMVALISLLANAAVNKQFKEYIISQEQGQREKIVGDLENLYNGMTRSWNSDYLHAIGMYSLYDGYVLSVYDTSETMIWDAESHDMSLCRQIMNDITERMNQRENSGGFTTYVYDLMQGDQKIGSVSIKAYGPYFLKENDFRFINTLNALLLIIGVVSCAVSIITGAFLAHKIARPITKTAEIAGQISGGNYSIRFESETKTKELSALISSINNMAGALDRQEQYRKQLTADIAHELRTPLTAIRSHLEAMAEGLWEATPERLNSCVEEVKRLGSLVIDLDRLAKLEQENVRLNIADVDLIEVARAVCGNFEKEADNKNIEISIDGVASGIQADKDRITQVITNLLSNAIKYTPDGGHIRVQVKDEDTKGIVVVEDDGIGIPQKDLPYIFERFYRTDQSRNRKTGGAGIGLTIAKSIVEAHNGRITVESAEGTGSRFTVVLPKSE</sequence>
<dbReference type="CDD" id="cd00082">
    <property type="entry name" value="HisKA"/>
    <property type="match status" value="1"/>
</dbReference>
<dbReference type="PANTHER" id="PTHR45528">
    <property type="entry name" value="SENSOR HISTIDINE KINASE CPXA"/>
    <property type="match status" value="1"/>
</dbReference>
<evidence type="ECO:0000256" key="13">
    <source>
        <dbReference type="ARBA" id="ARBA00023136"/>
    </source>
</evidence>
<dbReference type="Gene3D" id="1.10.287.130">
    <property type="match status" value="1"/>
</dbReference>
<evidence type="ECO:0000256" key="3">
    <source>
        <dbReference type="ARBA" id="ARBA00012438"/>
    </source>
</evidence>
<dbReference type="PROSITE" id="PS50109">
    <property type="entry name" value="HIS_KIN"/>
    <property type="match status" value="1"/>
</dbReference>
<dbReference type="Pfam" id="PF00672">
    <property type="entry name" value="HAMP"/>
    <property type="match status" value="1"/>
</dbReference>
<evidence type="ECO:0000256" key="12">
    <source>
        <dbReference type="ARBA" id="ARBA00023012"/>
    </source>
</evidence>
<evidence type="ECO:0000256" key="14">
    <source>
        <dbReference type="SAM" id="Phobius"/>
    </source>
</evidence>
<dbReference type="EMBL" id="FLUN01000001">
    <property type="protein sequence ID" value="SBV97845.1"/>
    <property type="molecule type" value="Genomic_DNA"/>
</dbReference>
<keyword evidence="12" id="KW-0902">Two-component regulatory system</keyword>